<dbReference type="RefSeq" id="XP_003056085.1">
    <property type="nucleotide sequence ID" value="XM_003056039.1"/>
</dbReference>
<dbReference type="PANTHER" id="PTHR15496">
    <property type="entry name" value="GENERAL TRANSCRIPTION FACTOR 3C POLYPEPTIDE 4 FAMILY"/>
    <property type="match status" value="1"/>
</dbReference>
<dbReference type="AlphaFoldDB" id="C1MKZ9"/>
<dbReference type="PANTHER" id="PTHR15496:SF2">
    <property type="entry name" value="GENERAL TRANSCRIPTION FACTOR 3C POLYPEPTIDE 4"/>
    <property type="match status" value="1"/>
</dbReference>
<dbReference type="InterPro" id="IPR044230">
    <property type="entry name" value="GTF3C4"/>
</dbReference>
<dbReference type="InterPro" id="IPR036322">
    <property type="entry name" value="WD40_repeat_dom_sf"/>
</dbReference>
<dbReference type="KEGG" id="mpp:MICPUCDRAFT_55521"/>
<evidence type="ECO:0000313" key="3">
    <source>
        <dbReference type="Proteomes" id="UP000001876"/>
    </source>
</evidence>
<feature type="region of interest" description="Disordered" evidence="1">
    <location>
        <begin position="372"/>
        <end position="398"/>
    </location>
</feature>
<dbReference type="GO" id="GO:0000127">
    <property type="term" value="C:transcription factor TFIIIC complex"/>
    <property type="evidence" value="ECO:0007669"/>
    <property type="project" value="InterPro"/>
</dbReference>
<feature type="region of interest" description="Disordered" evidence="1">
    <location>
        <begin position="602"/>
        <end position="710"/>
    </location>
</feature>
<reference evidence="2 3" key="1">
    <citation type="journal article" date="2009" name="Science">
        <title>Green evolution and dynamic adaptations revealed by genomes of the marine picoeukaryotes Micromonas.</title>
        <authorList>
            <person name="Worden A.Z."/>
            <person name="Lee J.H."/>
            <person name="Mock T."/>
            <person name="Rouze P."/>
            <person name="Simmons M.P."/>
            <person name="Aerts A.L."/>
            <person name="Allen A.E."/>
            <person name="Cuvelier M.L."/>
            <person name="Derelle E."/>
            <person name="Everett M.V."/>
            <person name="Foulon E."/>
            <person name="Grimwood J."/>
            <person name="Gundlach H."/>
            <person name="Henrissat B."/>
            <person name="Napoli C."/>
            <person name="McDonald S.M."/>
            <person name="Parker M.S."/>
            <person name="Rombauts S."/>
            <person name="Salamov A."/>
            <person name="Von Dassow P."/>
            <person name="Badger J.H."/>
            <person name="Coutinho P.M."/>
            <person name="Demir E."/>
            <person name="Dubchak I."/>
            <person name="Gentemann C."/>
            <person name="Eikrem W."/>
            <person name="Gready J.E."/>
            <person name="John U."/>
            <person name="Lanier W."/>
            <person name="Lindquist E.A."/>
            <person name="Lucas S."/>
            <person name="Mayer K.F."/>
            <person name="Moreau H."/>
            <person name="Not F."/>
            <person name="Otillar R."/>
            <person name="Panaud O."/>
            <person name="Pangilinan J."/>
            <person name="Paulsen I."/>
            <person name="Piegu B."/>
            <person name="Poliakov A."/>
            <person name="Robbens S."/>
            <person name="Schmutz J."/>
            <person name="Toulza E."/>
            <person name="Wyss T."/>
            <person name="Zelensky A."/>
            <person name="Zhou K."/>
            <person name="Armbrust E.V."/>
            <person name="Bhattacharya D."/>
            <person name="Goodenough U.W."/>
            <person name="Van de Peer Y."/>
            <person name="Grigoriev I.V."/>
        </authorList>
    </citation>
    <scope>NUCLEOTIDE SEQUENCE [LARGE SCALE GENOMIC DNA]</scope>
    <source>
        <strain evidence="2 3">CCMP1545</strain>
    </source>
</reference>
<dbReference type="EMBL" id="GG663736">
    <property type="protein sequence ID" value="EEH59461.1"/>
    <property type="molecule type" value="Genomic_DNA"/>
</dbReference>
<proteinExistence type="predicted"/>
<feature type="compositionally biased region" description="Acidic residues" evidence="1">
    <location>
        <begin position="663"/>
        <end position="686"/>
    </location>
</feature>
<dbReference type="SUPFAM" id="SSF50978">
    <property type="entry name" value="WD40 repeat-like"/>
    <property type="match status" value="1"/>
</dbReference>
<dbReference type="OrthoDB" id="6021743at2759"/>
<dbReference type="GO" id="GO:0004402">
    <property type="term" value="F:histone acetyltransferase activity"/>
    <property type="evidence" value="ECO:0007669"/>
    <property type="project" value="InterPro"/>
</dbReference>
<dbReference type="Gene3D" id="2.130.10.10">
    <property type="entry name" value="YVTN repeat-like/Quinoprotein amine dehydrogenase"/>
    <property type="match status" value="1"/>
</dbReference>
<accession>C1MKZ9</accession>
<dbReference type="Proteomes" id="UP000001876">
    <property type="component" value="Unassembled WGS sequence"/>
</dbReference>
<name>C1MKZ9_MICPC</name>
<keyword evidence="3" id="KW-1185">Reference proteome</keyword>
<protein>
    <submittedName>
        <fullName evidence="2">Predicted protein</fullName>
    </submittedName>
</protein>
<feature type="compositionally biased region" description="Basic and acidic residues" evidence="1">
    <location>
        <begin position="688"/>
        <end position="706"/>
    </location>
</feature>
<dbReference type="OMA" id="FARRCHA"/>
<sequence length="1187" mass="124715">MIRAPRSPSNGGGGCLLAVVTNAHHVSVHAPRERVASGGEWETISTLSETHAAHAERICFAEGGRGGGDLADPETSAPVSARQQRGNAALSTAVTRFARRCHAFYSLAPPITALPSAIDGATEFRSGFPHAPSRADALAVGATVEVRRLSACGGGGGGWIPGLITAVVWAFNFRIKVKYETCCRGGEESVNEEWLAFPKAPSLTAATGEAGNEPSFGSKLEPVATLTTTVTSYRFPPQSQPLNGPSRGITYFLRPSPPAVVGMGAETARCEIMTDPSQGWIPAVINFAKRGSKGKPMPTTACAGVEGVGDTKTFNAGRLRSRERVAWDLEREGSGDACAWRPATNADYDGTHVFNPDIVAVMDDKEAAVVDGDTGKGAAKSTTSKRTSSRTSTISNRMSTMDHLADEFDATDDDDDKLKDDENVKTRDGISAATQYARSYARHRDSAVAAAVTAAASATTASSRDKNMKRNCDSGDIDAAAHAVVDAVFGCASLDSDTISALTSDGVIKDKGVKARAKREISARVRDAFLAARGVLSIDERYEGGAHLRGMDKVLLECVLSHVWAAHMPDDIKNGRGFSVKELSVDARIEIRPCVRALARENNDADNGTAHADTRVGSGGRARRQAAIAAMRRMKTESAEDDDDRACSRGSGGEEHVGRSDVESSDYETIIDSEEASDAPDSDSNTELEPREGGIKRKRDSARSCERNASTETLDAYAGTRRAAARADTLSATSIAWSPTLRDGHCVLAVGTKSGTVVLWSFDSRSRLREDGAAPKTTLLGAVLVATGWVNALRWIPRGNDDADDAEFDPFMSVVIGSSDGSVSLWTTSDAFRSAASSDGNRALDAGALLTHAVRLRGPDDVATTVISCAHGQDKDGSVESVLDTRSISVAAGMTSGDVLTWRIRLVRAENGRVRVIPGDGLRTRRVRAHNATCAGIAHHASARVCSISVDGDRALISELYQDGARGGDDDALYVIASDVLRKAKTVDVGGGAALPAESHAGLAISPCGVLLASCVSFSPASCLQSTATSVAARTNRGMLRVELPPGECVRDVISAVAAATHTLPFASEIGSSLWDLCTIASDVGIEGGKALTSAADELAAGCAHACTGRSCQIVNALRASARDEKKKRDDSDSSESDDSSLVALRALECAACVIVRAFSGDACERCGMLVSPVCGVGDRALRRTMR</sequence>
<dbReference type="InterPro" id="IPR015943">
    <property type="entry name" value="WD40/YVTN_repeat-like_dom_sf"/>
</dbReference>
<organism evidence="3">
    <name type="scientific">Micromonas pusilla (strain CCMP1545)</name>
    <name type="common">Picoplanktonic green alga</name>
    <dbReference type="NCBI Taxonomy" id="564608"/>
    <lineage>
        <taxon>Eukaryota</taxon>
        <taxon>Viridiplantae</taxon>
        <taxon>Chlorophyta</taxon>
        <taxon>Mamiellophyceae</taxon>
        <taxon>Mamiellales</taxon>
        <taxon>Mamiellaceae</taxon>
        <taxon>Micromonas</taxon>
    </lineage>
</organism>
<feature type="region of interest" description="Disordered" evidence="1">
    <location>
        <begin position="64"/>
        <end position="84"/>
    </location>
</feature>
<dbReference type="GO" id="GO:0006384">
    <property type="term" value="P:transcription initiation at RNA polymerase III promoter"/>
    <property type="evidence" value="ECO:0007669"/>
    <property type="project" value="InterPro"/>
</dbReference>
<feature type="compositionally biased region" description="Basic and acidic residues" evidence="1">
    <location>
        <begin position="652"/>
        <end position="662"/>
    </location>
</feature>
<evidence type="ECO:0000256" key="1">
    <source>
        <dbReference type="SAM" id="MobiDB-lite"/>
    </source>
</evidence>
<feature type="compositionally biased region" description="Low complexity" evidence="1">
    <location>
        <begin position="381"/>
        <end position="398"/>
    </location>
</feature>
<evidence type="ECO:0000313" key="2">
    <source>
        <dbReference type="EMBL" id="EEH59461.1"/>
    </source>
</evidence>
<dbReference type="GeneID" id="9681382"/>
<gene>
    <name evidence="2" type="ORF">MICPUCDRAFT_55521</name>
</gene>